<gene>
    <name evidence="2" type="ORF">GCM10008935_16740</name>
</gene>
<name>A0ABN0ZXM1_9BACI</name>
<dbReference type="Pfam" id="PF02498">
    <property type="entry name" value="Bro-N"/>
    <property type="match status" value="1"/>
</dbReference>
<dbReference type="EMBL" id="BAAACZ010000011">
    <property type="protein sequence ID" value="GAA0461913.1"/>
    <property type="molecule type" value="Genomic_DNA"/>
</dbReference>
<sequence length="125" mass="14371">MEQLTEKMFKGDQLRIIEKDSEPWFVAKDVCNILGLTKVNRSLERLSDKQKGLHTMSTPGGMQEMNVINEAGLYKLVFTSRKEEAAKFTDWIAEDVVPSIRKTGSFNGIDNLISWIAWLNHWLIK</sequence>
<evidence type="ECO:0000259" key="1">
    <source>
        <dbReference type="PROSITE" id="PS51750"/>
    </source>
</evidence>
<reference evidence="2 3" key="1">
    <citation type="journal article" date="2019" name="Int. J. Syst. Evol. Microbiol.">
        <title>The Global Catalogue of Microorganisms (GCM) 10K type strain sequencing project: providing services to taxonomists for standard genome sequencing and annotation.</title>
        <authorList>
            <consortium name="The Broad Institute Genomics Platform"/>
            <consortium name="The Broad Institute Genome Sequencing Center for Infectious Disease"/>
            <person name="Wu L."/>
            <person name="Ma J."/>
        </authorList>
    </citation>
    <scope>NUCLEOTIDE SEQUENCE [LARGE SCALE GENOMIC DNA]</scope>
    <source>
        <strain evidence="2 3">JCM 14193</strain>
    </source>
</reference>
<protein>
    <recommendedName>
        <fullName evidence="1">Bro-N domain-containing protein</fullName>
    </recommendedName>
</protein>
<evidence type="ECO:0000313" key="3">
    <source>
        <dbReference type="Proteomes" id="UP001500740"/>
    </source>
</evidence>
<proteinExistence type="predicted"/>
<dbReference type="PANTHER" id="PTHR36180">
    <property type="entry name" value="DNA-BINDING PROTEIN-RELATED-RELATED"/>
    <property type="match status" value="1"/>
</dbReference>
<comment type="caution">
    <text evidence="2">The sequence shown here is derived from an EMBL/GenBank/DDBJ whole genome shotgun (WGS) entry which is preliminary data.</text>
</comment>
<feature type="domain" description="Bro-N" evidence="1">
    <location>
        <begin position="1"/>
        <end position="104"/>
    </location>
</feature>
<dbReference type="InterPro" id="IPR003497">
    <property type="entry name" value="BRO_N_domain"/>
</dbReference>
<evidence type="ECO:0000313" key="2">
    <source>
        <dbReference type="EMBL" id="GAA0461913.1"/>
    </source>
</evidence>
<dbReference type="PANTHER" id="PTHR36180:SF2">
    <property type="entry name" value="BRO FAMILY PROTEIN"/>
    <property type="match status" value="1"/>
</dbReference>
<dbReference type="Proteomes" id="UP001500740">
    <property type="component" value="Unassembled WGS sequence"/>
</dbReference>
<dbReference type="SMART" id="SM01040">
    <property type="entry name" value="Bro-N"/>
    <property type="match status" value="1"/>
</dbReference>
<organism evidence="2 3">
    <name type="scientific">Alkalibacillus silvisoli</name>
    <dbReference type="NCBI Taxonomy" id="392823"/>
    <lineage>
        <taxon>Bacteria</taxon>
        <taxon>Bacillati</taxon>
        <taxon>Bacillota</taxon>
        <taxon>Bacilli</taxon>
        <taxon>Bacillales</taxon>
        <taxon>Bacillaceae</taxon>
        <taxon>Alkalibacillus</taxon>
    </lineage>
</organism>
<accession>A0ABN0ZXM1</accession>
<keyword evidence="3" id="KW-1185">Reference proteome</keyword>
<dbReference type="PROSITE" id="PS51750">
    <property type="entry name" value="BRO_N"/>
    <property type="match status" value="1"/>
</dbReference>
<dbReference type="RefSeq" id="WP_343783085.1">
    <property type="nucleotide sequence ID" value="NZ_BAAACZ010000011.1"/>
</dbReference>